<accession>A0A3N1XTS7</accession>
<feature type="short sequence motif" description="GXGXXG" evidence="4">
    <location>
        <begin position="17"/>
        <end position="22"/>
    </location>
</feature>
<dbReference type="InterPro" id="IPR016035">
    <property type="entry name" value="Acyl_Trfase/lysoPLipase"/>
</dbReference>
<evidence type="ECO:0000313" key="7">
    <source>
        <dbReference type="Proteomes" id="UP000273083"/>
    </source>
</evidence>
<organism evidence="6 7">
    <name type="scientific">Mobilisporobacter senegalensis</name>
    <dbReference type="NCBI Taxonomy" id="1329262"/>
    <lineage>
        <taxon>Bacteria</taxon>
        <taxon>Bacillati</taxon>
        <taxon>Bacillota</taxon>
        <taxon>Clostridia</taxon>
        <taxon>Lachnospirales</taxon>
        <taxon>Lachnospiraceae</taxon>
        <taxon>Mobilisporobacter</taxon>
    </lineage>
</organism>
<dbReference type="AlphaFoldDB" id="A0A3N1XTS7"/>
<keyword evidence="1 4" id="KW-0378">Hydrolase</keyword>
<evidence type="ECO:0000256" key="4">
    <source>
        <dbReference type="PROSITE-ProRule" id="PRU01161"/>
    </source>
</evidence>
<evidence type="ECO:0000256" key="3">
    <source>
        <dbReference type="ARBA" id="ARBA00023098"/>
    </source>
</evidence>
<sequence>MKQKIDFEKEYGVVLEGGGAKGAYQIGVWRALREYGIKIKGISGVSVGALNGALICMDDYEKAKSLWENIAYSQIMNVDDIKMDNLIKRNLSEVSLSELRKDTTKFLIDKGIDVSPLRELIKSHIDEDKIRSSPIELIISTFSVSQRKELDINVKELESGLICDYLMGSAYFPAFKKEKLHGQKYLDGGVVNNVPINHLISRGYKDIIVIRIYGMGLEKNVKIPTDVNVIEIAPRVDLGNILEFDHRKSRRNIKIGYYDGLRSMRDLAGKNYYIEGTHSEDYYAKLLTQISIKSCEKLFHLYRIEITNPSLFIRILFEEVYPLLAKDLKLEKDWSYKELFLTMVEICARRIKIQKYQVYTETELCSLVHKLREKIELKQSDEITLVDALLDLIEDLN</sequence>
<feature type="active site" description="Nucleophile" evidence="4">
    <location>
        <position position="46"/>
    </location>
</feature>
<dbReference type="GO" id="GO:0016787">
    <property type="term" value="F:hydrolase activity"/>
    <property type="evidence" value="ECO:0007669"/>
    <property type="project" value="UniProtKB-UniRule"/>
</dbReference>
<dbReference type="OrthoDB" id="9770965at2"/>
<dbReference type="PANTHER" id="PTHR14226">
    <property type="entry name" value="NEUROPATHY TARGET ESTERASE/SWISS CHEESE D.MELANOGASTER"/>
    <property type="match status" value="1"/>
</dbReference>
<dbReference type="PROSITE" id="PS51635">
    <property type="entry name" value="PNPLA"/>
    <property type="match status" value="1"/>
</dbReference>
<comment type="caution">
    <text evidence="6">The sequence shown here is derived from an EMBL/GenBank/DDBJ whole genome shotgun (WGS) entry which is preliminary data.</text>
</comment>
<proteinExistence type="predicted"/>
<protein>
    <submittedName>
        <fullName evidence="6">NTE family protein</fullName>
    </submittedName>
</protein>
<dbReference type="InterPro" id="IPR002641">
    <property type="entry name" value="PNPLA_dom"/>
</dbReference>
<dbReference type="GO" id="GO:0016042">
    <property type="term" value="P:lipid catabolic process"/>
    <property type="evidence" value="ECO:0007669"/>
    <property type="project" value="UniProtKB-UniRule"/>
</dbReference>
<dbReference type="Pfam" id="PF01734">
    <property type="entry name" value="Patatin"/>
    <property type="match status" value="1"/>
</dbReference>
<keyword evidence="7" id="KW-1185">Reference proteome</keyword>
<evidence type="ECO:0000313" key="6">
    <source>
        <dbReference type="EMBL" id="ROR28582.1"/>
    </source>
</evidence>
<evidence type="ECO:0000259" key="5">
    <source>
        <dbReference type="PROSITE" id="PS51635"/>
    </source>
</evidence>
<evidence type="ECO:0000256" key="2">
    <source>
        <dbReference type="ARBA" id="ARBA00022963"/>
    </source>
</evidence>
<evidence type="ECO:0000256" key="1">
    <source>
        <dbReference type="ARBA" id="ARBA00022801"/>
    </source>
</evidence>
<keyword evidence="2 4" id="KW-0442">Lipid degradation</keyword>
<gene>
    <name evidence="6" type="ORF">EDD66_104169</name>
</gene>
<dbReference type="RefSeq" id="WP_123609082.1">
    <property type="nucleotide sequence ID" value="NZ_RJVG01000004.1"/>
</dbReference>
<dbReference type="Proteomes" id="UP000273083">
    <property type="component" value="Unassembled WGS sequence"/>
</dbReference>
<dbReference type="InterPro" id="IPR050301">
    <property type="entry name" value="NTE"/>
</dbReference>
<reference evidence="6 7" key="1">
    <citation type="submission" date="2018-11" db="EMBL/GenBank/DDBJ databases">
        <title>Genomic Encyclopedia of Type Strains, Phase IV (KMG-IV): sequencing the most valuable type-strain genomes for metagenomic binning, comparative biology and taxonomic classification.</title>
        <authorList>
            <person name="Goeker M."/>
        </authorList>
    </citation>
    <scope>NUCLEOTIDE SEQUENCE [LARGE SCALE GENOMIC DNA]</scope>
    <source>
        <strain evidence="6 7">DSM 26537</strain>
    </source>
</reference>
<dbReference type="PANTHER" id="PTHR14226:SF57">
    <property type="entry name" value="BLR7027 PROTEIN"/>
    <property type="match status" value="1"/>
</dbReference>
<dbReference type="EMBL" id="RJVG01000004">
    <property type="protein sequence ID" value="ROR28582.1"/>
    <property type="molecule type" value="Genomic_DNA"/>
</dbReference>
<feature type="short sequence motif" description="DGA/G" evidence="4">
    <location>
        <begin position="187"/>
        <end position="189"/>
    </location>
</feature>
<keyword evidence="3 4" id="KW-0443">Lipid metabolism</keyword>
<dbReference type="Gene3D" id="3.40.1090.10">
    <property type="entry name" value="Cytosolic phospholipase A2 catalytic domain"/>
    <property type="match status" value="1"/>
</dbReference>
<dbReference type="SUPFAM" id="SSF52151">
    <property type="entry name" value="FabD/lysophospholipase-like"/>
    <property type="match status" value="1"/>
</dbReference>
<dbReference type="CDD" id="cd07209">
    <property type="entry name" value="Pat_hypo_Ecoli_Z1214_like"/>
    <property type="match status" value="1"/>
</dbReference>
<feature type="short sequence motif" description="GXSXG" evidence="4">
    <location>
        <begin position="44"/>
        <end position="48"/>
    </location>
</feature>
<feature type="domain" description="PNPLA" evidence="5">
    <location>
        <begin position="13"/>
        <end position="200"/>
    </location>
</feature>
<name>A0A3N1XTS7_9FIRM</name>
<feature type="active site" description="Proton acceptor" evidence="4">
    <location>
        <position position="187"/>
    </location>
</feature>